<evidence type="ECO:0000256" key="1">
    <source>
        <dbReference type="SAM" id="MobiDB-lite"/>
    </source>
</evidence>
<dbReference type="RefSeq" id="WP_141310709.1">
    <property type="nucleotide sequence ID" value="NZ_BJND01000024.1"/>
</dbReference>
<feature type="compositionally biased region" description="Acidic residues" evidence="1">
    <location>
        <begin position="99"/>
        <end position="116"/>
    </location>
</feature>
<organism evidence="2 3">
    <name type="scientific">Streptomyces spinoverrucosus</name>
    <dbReference type="NCBI Taxonomy" id="284043"/>
    <lineage>
        <taxon>Bacteria</taxon>
        <taxon>Bacillati</taxon>
        <taxon>Actinomycetota</taxon>
        <taxon>Actinomycetes</taxon>
        <taxon>Kitasatosporales</taxon>
        <taxon>Streptomycetaceae</taxon>
        <taxon>Streptomyces</taxon>
    </lineage>
</organism>
<dbReference type="EMBL" id="BJND01000024">
    <property type="protein sequence ID" value="GEC06041.1"/>
    <property type="molecule type" value="Genomic_DNA"/>
</dbReference>
<feature type="compositionally biased region" description="Basic and acidic residues" evidence="1">
    <location>
        <begin position="117"/>
        <end position="137"/>
    </location>
</feature>
<accession>A0A4Y3VK04</accession>
<keyword evidence="3" id="KW-1185">Reference proteome</keyword>
<dbReference type="AlphaFoldDB" id="A0A4Y3VK04"/>
<evidence type="ECO:0000313" key="2">
    <source>
        <dbReference type="EMBL" id="GEC06041.1"/>
    </source>
</evidence>
<evidence type="ECO:0008006" key="4">
    <source>
        <dbReference type="Google" id="ProtNLM"/>
    </source>
</evidence>
<dbReference type="Proteomes" id="UP000317881">
    <property type="component" value="Unassembled WGS sequence"/>
</dbReference>
<feature type="compositionally biased region" description="Basic residues" evidence="1">
    <location>
        <begin position="138"/>
        <end position="150"/>
    </location>
</feature>
<proteinExistence type="predicted"/>
<protein>
    <recommendedName>
        <fullName evidence="4">DNA primase</fullName>
    </recommendedName>
</protein>
<feature type="region of interest" description="Disordered" evidence="1">
    <location>
        <begin position="84"/>
        <end position="158"/>
    </location>
</feature>
<name>A0A4Y3VK04_9ACTN</name>
<comment type="caution">
    <text evidence="2">The sequence shown here is derived from an EMBL/GenBank/DDBJ whole genome shotgun (WGS) entry which is preliminary data.</text>
</comment>
<gene>
    <name evidence="2" type="ORF">SSP24_36960</name>
</gene>
<sequence>MNNAKIGTALIGGYLLGRRKKGKAALGLALAMAARRAKAGDLAEALTPVLGNLNRQARTELASATKAAVGSVVNAQADHLADALHRRTLGLQGQRGDEDREDEEPREEEPREEEEPPREAEEPHEARERREAEEERPRTKKAAHRPSSRPRVRESDDD</sequence>
<reference evidence="2 3" key="1">
    <citation type="submission" date="2019-06" db="EMBL/GenBank/DDBJ databases">
        <title>Whole genome shotgun sequence of Streptomyces spinoverrucosus NBRC 14228.</title>
        <authorList>
            <person name="Hosoyama A."/>
            <person name="Uohara A."/>
            <person name="Ohji S."/>
            <person name="Ichikawa N."/>
        </authorList>
    </citation>
    <scope>NUCLEOTIDE SEQUENCE [LARGE SCALE GENOMIC DNA]</scope>
    <source>
        <strain evidence="2 3">NBRC 14228</strain>
    </source>
</reference>
<dbReference type="OrthoDB" id="4966929at2"/>
<evidence type="ECO:0000313" key="3">
    <source>
        <dbReference type="Proteomes" id="UP000317881"/>
    </source>
</evidence>